<evidence type="ECO:0000313" key="6">
    <source>
        <dbReference type="Proteomes" id="UP000094313"/>
    </source>
</evidence>
<evidence type="ECO:0000259" key="4">
    <source>
        <dbReference type="PROSITE" id="PS01124"/>
    </source>
</evidence>
<protein>
    <recommendedName>
        <fullName evidence="4">HTH araC/xylS-type domain-containing protein</fullName>
    </recommendedName>
</protein>
<keyword evidence="2" id="KW-0238">DNA-binding</keyword>
<evidence type="ECO:0000256" key="1">
    <source>
        <dbReference type="ARBA" id="ARBA00023015"/>
    </source>
</evidence>
<dbReference type="InterPro" id="IPR009057">
    <property type="entry name" value="Homeodomain-like_sf"/>
</dbReference>
<feature type="domain" description="HTH araC/xylS-type" evidence="4">
    <location>
        <begin position="231"/>
        <end position="329"/>
    </location>
</feature>
<reference evidence="5 6" key="1">
    <citation type="submission" date="2016-08" db="EMBL/GenBank/DDBJ databases">
        <authorList>
            <person name="Seilhamer J.J."/>
        </authorList>
    </citation>
    <scope>NUCLEOTIDE SEQUENCE [LARGE SCALE GENOMIC DNA]</scope>
    <source>
        <strain evidence="5 6">DX4</strain>
    </source>
</reference>
<dbReference type="PROSITE" id="PS01124">
    <property type="entry name" value="HTH_ARAC_FAMILY_2"/>
    <property type="match status" value="1"/>
</dbReference>
<dbReference type="PANTHER" id="PTHR47893:SF1">
    <property type="entry name" value="REGULATORY PROTEIN PCHR"/>
    <property type="match status" value="1"/>
</dbReference>
<accession>A0A1D7QK87</accession>
<dbReference type="OrthoDB" id="799767at2"/>
<organism evidence="5 6">
    <name type="scientific">Pedobacter steynii</name>
    <dbReference type="NCBI Taxonomy" id="430522"/>
    <lineage>
        <taxon>Bacteria</taxon>
        <taxon>Pseudomonadati</taxon>
        <taxon>Bacteroidota</taxon>
        <taxon>Sphingobacteriia</taxon>
        <taxon>Sphingobacteriales</taxon>
        <taxon>Sphingobacteriaceae</taxon>
        <taxon>Pedobacter</taxon>
    </lineage>
</organism>
<dbReference type="RefSeq" id="WP_069380686.1">
    <property type="nucleotide sequence ID" value="NZ_CP017141.1"/>
</dbReference>
<keyword evidence="3" id="KW-0804">Transcription</keyword>
<sequence>MKIKSKIEGSEDWLFIEEIPEMYAPNTPLSEKNINIRMPAVQKLINYQLSAGGLFLVHSTMQFNENVKVLSEVEGETITSQFIFYGANTAGDKAEPKNSRRTGSRHNIRYIPSLKGKYPMMPDIEYKYFLLVLSKSYYFHLIDQHSLLHTGFVKEILKGKYTSFAAKDLSVTSEMRRVINDICECKRSGELKRMHTESKILELLMLQLEQMQSGMEVEKYLIKQDDLKKIEHARELLDGGYRYPPTIIELSKLVSLNEFKLKRGFKEYYGTTIYGYVTRLRMEQARSLILEDKMSIGQVATAVGFNHQSHLTDAFKRYFGILPSEVNLGIDS</sequence>
<dbReference type="KEGG" id="psty:BFS30_18720"/>
<evidence type="ECO:0000256" key="2">
    <source>
        <dbReference type="ARBA" id="ARBA00023125"/>
    </source>
</evidence>
<gene>
    <name evidence="5" type="ORF">BFS30_18720</name>
</gene>
<dbReference type="PANTHER" id="PTHR47893">
    <property type="entry name" value="REGULATORY PROTEIN PCHR"/>
    <property type="match status" value="1"/>
</dbReference>
<name>A0A1D7QK87_9SPHI</name>
<dbReference type="SMART" id="SM00342">
    <property type="entry name" value="HTH_ARAC"/>
    <property type="match status" value="1"/>
</dbReference>
<dbReference type="InterPro" id="IPR018060">
    <property type="entry name" value="HTH_AraC"/>
</dbReference>
<keyword evidence="6" id="KW-1185">Reference proteome</keyword>
<evidence type="ECO:0000313" key="5">
    <source>
        <dbReference type="EMBL" id="AOM79023.1"/>
    </source>
</evidence>
<dbReference type="Pfam" id="PF12833">
    <property type="entry name" value="HTH_18"/>
    <property type="match status" value="1"/>
</dbReference>
<keyword evidence="1" id="KW-0805">Transcription regulation</keyword>
<dbReference type="EMBL" id="CP017141">
    <property type="protein sequence ID" value="AOM79023.1"/>
    <property type="molecule type" value="Genomic_DNA"/>
</dbReference>
<evidence type="ECO:0000256" key="3">
    <source>
        <dbReference type="ARBA" id="ARBA00023163"/>
    </source>
</evidence>
<dbReference type="Proteomes" id="UP000094313">
    <property type="component" value="Chromosome"/>
</dbReference>
<dbReference type="GO" id="GO:0003700">
    <property type="term" value="F:DNA-binding transcription factor activity"/>
    <property type="evidence" value="ECO:0007669"/>
    <property type="project" value="InterPro"/>
</dbReference>
<dbReference type="AlphaFoldDB" id="A0A1D7QK87"/>
<dbReference type="PROSITE" id="PS00041">
    <property type="entry name" value="HTH_ARAC_FAMILY_1"/>
    <property type="match status" value="1"/>
</dbReference>
<dbReference type="Gene3D" id="1.10.10.60">
    <property type="entry name" value="Homeodomain-like"/>
    <property type="match status" value="2"/>
</dbReference>
<proteinExistence type="predicted"/>
<dbReference type="InterPro" id="IPR053142">
    <property type="entry name" value="PchR_regulatory_protein"/>
</dbReference>
<dbReference type="InterPro" id="IPR018062">
    <property type="entry name" value="HTH_AraC-typ_CS"/>
</dbReference>
<dbReference type="SUPFAM" id="SSF46689">
    <property type="entry name" value="Homeodomain-like"/>
    <property type="match status" value="2"/>
</dbReference>
<dbReference type="GO" id="GO:0043565">
    <property type="term" value="F:sequence-specific DNA binding"/>
    <property type="evidence" value="ECO:0007669"/>
    <property type="project" value="InterPro"/>
</dbReference>